<dbReference type="InterPro" id="IPR027417">
    <property type="entry name" value="P-loop_NTPase"/>
</dbReference>
<dbReference type="Pfam" id="PF00005">
    <property type="entry name" value="ABC_tran"/>
    <property type="match status" value="1"/>
</dbReference>
<dbReference type="InterPro" id="IPR039421">
    <property type="entry name" value="Type_1_exporter"/>
</dbReference>
<dbReference type="PANTHER" id="PTHR43394">
    <property type="entry name" value="ATP-DEPENDENT PERMEASE MDL1, MITOCHONDRIAL"/>
    <property type="match status" value="1"/>
</dbReference>
<dbReference type="InterPro" id="IPR017871">
    <property type="entry name" value="ABC_transporter-like_CS"/>
</dbReference>
<dbReference type="GO" id="GO:0005886">
    <property type="term" value="C:plasma membrane"/>
    <property type="evidence" value="ECO:0007669"/>
    <property type="project" value="UniProtKB-SubCell"/>
</dbReference>
<evidence type="ECO:0000313" key="11">
    <source>
        <dbReference type="EMBL" id="MBB5031063.1"/>
    </source>
</evidence>
<protein>
    <submittedName>
        <fullName evidence="11">ATP-binding cassette subfamily B protein/subfamily B ATP-binding cassette protein MsbA</fullName>
        <ecNumber evidence="11">3.6.3.-</ecNumber>
    </submittedName>
</protein>
<organism evidence="11 12">
    <name type="scientific">Prosthecobacter vanneervenii</name>
    <dbReference type="NCBI Taxonomy" id="48466"/>
    <lineage>
        <taxon>Bacteria</taxon>
        <taxon>Pseudomonadati</taxon>
        <taxon>Verrucomicrobiota</taxon>
        <taxon>Verrucomicrobiia</taxon>
        <taxon>Verrucomicrobiales</taxon>
        <taxon>Verrucomicrobiaceae</taxon>
        <taxon>Prosthecobacter</taxon>
    </lineage>
</organism>
<name>A0A7W7Y7I5_9BACT</name>
<dbReference type="PROSITE" id="PS50929">
    <property type="entry name" value="ABC_TM1F"/>
    <property type="match status" value="1"/>
</dbReference>
<feature type="domain" description="ABC transmembrane type-1" evidence="10">
    <location>
        <begin position="22"/>
        <end position="301"/>
    </location>
</feature>
<feature type="transmembrane region" description="Helical" evidence="8">
    <location>
        <begin position="160"/>
        <end position="179"/>
    </location>
</feature>
<evidence type="ECO:0000259" key="9">
    <source>
        <dbReference type="PROSITE" id="PS50893"/>
    </source>
</evidence>
<gene>
    <name evidence="11" type="ORF">HNQ65_000617</name>
</gene>
<evidence type="ECO:0000256" key="2">
    <source>
        <dbReference type="ARBA" id="ARBA00022448"/>
    </source>
</evidence>
<dbReference type="PROSITE" id="PS00211">
    <property type="entry name" value="ABC_TRANSPORTER_1"/>
    <property type="match status" value="1"/>
</dbReference>
<feature type="domain" description="ABC transporter" evidence="9">
    <location>
        <begin position="334"/>
        <end position="568"/>
    </location>
</feature>
<proteinExistence type="predicted"/>
<feature type="transmembrane region" description="Helical" evidence="8">
    <location>
        <begin position="137"/>
        <end position="154"/>
    </location>
</feature>
<keyword evidence="3 8" id="KW-0812">Transmembrane</keyword>
<evidence type="ECO:0000256" key="4">
    <source>
        <dbReference type="ARBA" id="ARBA00022741"/>
    </source>
</evidence>
<dbReference type="EMBL" id="JACHIG010000001">
    <property type="protein sequence ID" value="MBB5031063.1"/>
    <property type="molecule type" value="Genomic_DNA"/>
</dbReference>
<dbReference type="SUPFAM" id="SSF52540">
    <property type="entry name" value="P-loop containing nucleoside triphosphate hydrolases"/>
    <property type="match status" value="1"/>
</dbReference>
<evidence type="ECO:0000256" key="5">
    <source>
        <dbReference type="ARBA" id="ARBA00022840"/>
    </source>
</evidence>
<dbReference type="GO" id="GO:0015421">
    <property type="term" value="F:ABC-type oligopeptide transporter activity"/>
    <property type="evidence" value="ECO:0007669"/>
    <property type="project" value="TreeGrafter"/>
</dbReference>
<dbReference type="AlphaFoldDB" id="A0A7W7Y7I5"/>
<keyword evidence="11" id="KW-0378">Hydrolase</keyword>
<dbReference type="PANTHER" id="PTHR43394:SF1">
    <property type="entry name" value="ATP-BINDING CASSETTE SUB-FAMILY B MEMBER 10, MITOCHONDRIAL"/>
    <property type="match status" value="1"/>
</dbReference>
<feature type="transmembrane region" description="Helical" evidence="8">
    <location>
        <begin position="20"/>
        <end position="38"/>
    </location>
</feature>
<dbReference type="PROSITE" id="PS50893">
    <property type="entry name" value="ABC_TRANSPORTER_2"/>
    <property type="match status" value="1"/>
</dbReference>
<comment type="subcellular location">
    <subcellularLocation>
        <location evidence="1">Cell membrane</location>
        <topology evidence="1">Multi-pass membrane protein</topology>
    </subcellularLocation>
</comment>
<dbReference type="SMART" id="SM00382">
    <property type="entry name" value="AAA"/>
    <property type="match status" value="1"/>
</dbReference>
<accession>A0A7W7Y7I5</accession>
<dbReference type="Proteomes" id="UP000590740">
    <property type="component" value="Unassembled WGS sequence"/>
</dbReference>
<dbReference type="InterPro" id="IPR036640">
    <property type="entry name" value="ABC1_TM_sf"/>
</dbReference>
<dbReference type="InterPro" id="IPR003593">
    <property type="entry name" value="AAA+_ATPase"/>
</dbReference>
<dbReference type="SUPFAM" id="SSF90123">
    <property type="entry name" value="ABC transporter transmembrane region"/>
    <property type="match status" value="1"/>
</dbReference>
<dbReference type="EC" id="3.6.3.-" evidence="11"/>
<dbReference type="RefSeq" id="WP_184338005.1">
    <property type="nucleotide sequence ID" value="NZ_JACHIG010000001.1"/>
</dbReference>
<evidence type="ECO:0000256" key="7">
    <source>
        <dbReference type="ARBA" id="ARBA00023136"/>
    </source>
</evidence>
<keyword evidence="12" id="KW-1185">Reference proteome</keyword>
<dbReference type="InterPro" id="IPR011527">
    <property type="entry name" value="ABC1_TM_dom"/>
</dbReference>
<feature type="transmembrane region" description="Helical" evidence="8">
    <location>
        <begin position="58"/>
        <end position="75"/>
    </location>
</feature>
<dbReference type="GO" id="GO:0005524">
    <property type="term" value="F:ATP binding"/>
    <property type="evidence" value="ECO:0007669"/>
    <property type="project" value="UniProtKB-KW"/>
</dbReference>
<dbReference type="FunFam" id="3.40.50.300:FF:000287">
    <property type="entry name" value="Multidrug ABC transporter ATP-binding protein"/>
    <property type="match status" value="1"/>
</dbReference>
<comment type="caution">
    <text evidence="11">The sequence shown here is derived from an EMBL/GenBank/DDBJ whole genome shotgun (WGS) entry which is preliminary data.</text>
</comment>
<keyword evidence="4" id="KW-0547">Nucleotide-binding</keyword>
<evidence type="ECO:0000256" key="1">
    <source>
        <dbReference type="ARBA" id="ARBA00004651"/>
    </source>
</evidence>
<keyword evidence="6 8" id="KW-1133">Transmembrane helix</keyword>
<keyword evidence="2" id="KW-0813">Transport</keyword>
<evidence type="ECO:0000256" key="8">
    <source>
        <dbReference type="SAM" id="Phobius"/>
    </source>
</evidence>
<evidence type="ECO:0000256" key="3">
    <source>
        <dbReference type="ARBA" id="ARBA00022692"/>
    </source>
</evidence>
<dbReference type="Pfam" id="PF00664">
    <property type="entry name" value="ABC_membrane"/>
    <property type="match status" value="1"/>
</dbReference>
<dbReference type="Gene3D" id="1.20.1560.10">
    <property type="entry name" value="ABC transporter type 1, transmembrane domain"/>
    <property type="match status" value="1"/>
</dbReference>
<dbReference type="Gene3D" id="3.40.50.300">
    <property type="entry name" value="P-loop containing nucleotide triphosphate hydrolases"/>
    <property type="match status" value="1"/>
</dbReference>
<evidence type="ECO:0000256" key="6">
    <source>
        <dbReference type="ARBA" id="ARBA00022989"/>
    </source>
</evidence>
<sequence>MKTILRVFSYLRRYPWLGSAQIACAITGTLMVIVFPHITREMLDVVVPGRQWDRITPLALWALAAYFAQHLFNSLRIQLNNTFEQKVIYDLRSDIYQRLQTLPLRWFDNRPSGDIMTTVSEDIPSVERVLIDGIEQGLISVLQIIVVGVFMLQADVKLTLYALIPLPFLVAGALTYTRTSRDRHRKVRKASSAMNSLLQDNVSGMRQIKAYAMEREEHERFNRASDALRKATLHVMRIWAIYRPGMHFLTSIGMVIVLWVGARELMSGKIQAGDLTAFLLLLKFFYDPIESLHQLNQILQSGRAAGERVFDILDAEPEADTTGGRELASISGHVKYAGVGFSYAGKTPTVHGVSLEALPGQTIALVGPTGAGKSTLINLLTRFYEYDEGEITIDGAPVHELNKAWLRRNIGYVTQESFLFNGTVRENLVIGRRDATDEQLWQSLKSANADGFVKRLPDLLDTHVGERGVKLSVGEKQRISIARALLRNPPILLLDEATASVDTETERQIQEALEHLMANRTSFVIAHRLSTVRNADCIYVLEHGRIIEKGTHDELISQDGMYAKLCRTSLIAAGGEAPSE</sequence>
<keyword evidence="5 11" id="KW-0067">ATP-binding</keyword>
<feature type="transmembrane region" description="Helical" evidence="8">
    <location>
        <begin position="240"/>
        <end position="262"/>
    </location>
</feature>
<dbReference type="GO" id="GO:0016887">
    <property type="term" value="F:ATP hydrolysis activity"/>
    <property type="evidence" value="ECO:0007669"/>
    <property type="project" value="InterPro"/>
</dbReference>
<reference evidence="11 12" key="1">
    <citation type="submission" date="2020-08" db="EMBL/GenBank/DDBJ databases">
        <title>Genomic Encyclopedia of Type Strains, Phase IV (KMG-IV): sequencing the most valuable type-strain genomes for metagenomic binning, comparative biology and taxonomic classification.</title>
        <authorList>
            <person name="Goeker M."/>
        </authorList>
    </citation>
    <scope>NUCLEOTIDE SEQUENCE [LARGE SCALE GENOMIC DNA]</scope>
    <source>
        <strain evidence="11 12">DSM 12252</strain>
    </source>
</reference>
<keyword evidence="7 8" id="KW-0472">Membrane</keyword>
<dbReference type="InterPro" id="IPR003439">
    <property type="entry name" value="ABC_transporter-like_ATP-bd"/>
</dbReference>
<evidence type="ECO:0000313" key="12">
    <source>
        <dbReference type="Proteomes" id="UP000590740"/>
    </source>
</evidence>
<dbReference type="CDD" id="cd18778">
    <property type="entry name" value="ABC_6TM_exporter_like"/>
    <property type="match status" value="1"/>
</dbReference>
<evidence type="ECO:0000259" key="10">
    <source>
        <dbReference type="PROSITE" id="PS50929"/>
    </source>
</evidence>